<gene>
    <name evidence="4" type="primary">LOC106816172</name>
</gene>
<evidence type="ECO:0000259" key="2">
    <source>
        <dbReference type="PROSITE" id="PS50196"/>
    </source>
</evidence>
<dbReference type="InterPro" id="IPR000156">
    <property type="entry name" value="Ran_bind_dom"/>
</dbReference>
<keyword evidence="3" id="KW-1185">Reference proteome</keyword>
<dbReference type="InterPro" id="IPR045255">
    <property type="entry name" value="RanBP1-like"/>
</dbReference>
<dbReference type="SUPFAM" id="SSF50729">
    <property type="entry name" value="PH domain-like"/>
    <property type="match status" value="1"/>
</dbReference>
<sequence length="244" mass="27701">MADDKADHHSHTDEVLSSSPGVHFEPILQLPPVETKTLEEDEEEFFKMRARLYRFDSSMDPPEWKERGTGDVKIMRHKQKTLMRLLMRRDKTYKICANHYISPYMELKQHATSDRAWVWSVPADFADESTKPELLAIRFANVENAQKFKEKFIEAQSLVRYAESGDSGGEDDEDEKDHSAEEKAEKEESEVKKESEVKEATAENEDAEADSVAEKLAGLEVKDQGAGDGDKTEGATEESSAKQE</sequence>
<feature type="region of interest" description="Disordered" evidence="1">
    <location>
        <begin position="1"/>
        <end position="30"/>
    </location>
</feature>
<dbReference type="InterPro" id="IPR011993">
    <property type="entry name" value="PH-like_dom_sf"/>
</dbReference>
<evidence type="ECO:0000256" key="1">
    <source>
        <dbReference type="SAM" id="MobiDB-lite"/>
    </source>
</evidence>
<feature type="compositionally biased region" description="Acidic residues" evidence="1">
    <location>
        <begin position="202"/>
        <end position="211"/>
    </location>
</feature>
<reference evidence="4" key="1">
    <citation type="submission" date="2025-08" db="UniProtKB">
        <authorList>
            <consortium name="RefSeq"/>
        </authorList>
    </citation>
    <scope>IDENTIFICATION</scope>
</reference>
<name>A0ABM1EVJ4_PRICU</name>
<dbReference type="Pfam" id="PF00638">
    <property type="entry name" value="Ran_BP1"/>
    <property type="match status" value="1"/>
</dbReference>
<feature type="compositionally biased region" description="Basic and acidic residues" evidence="1">
    <location>
        <begin position="176"/>
        <end position="201"/>
    </location>
</feature>
<dbReference type="PANTHER" id="PTHR23138">
    <property type="entry name" value="RAN BINDING PROTEIN"/>
    <property type="match status" value="1"/>
</dbReference>
<dbReference type="InterPro" id="IPR045256">
    <property type="entry name" value="RanBP1_RanBD"/>
</dbReference>
<dbReference type="Proteomes" id="UP000695022">
    <property type="component" value="Unplaced"/>
</dbReference>
<feature type="region of interest" description="Disordered" evidence="1">
    <location>
        <begin position="163"/>
        <end position="244"/>
    </location>
</feature>
<dbReference type="GeneID" id="106816172"/>
<dbReference type="RefSeq" id="XP_014676215.1">
    <property type="nucleotide sequence ID" value="XM_014820729.1"/>
</dbReference>
<evidence type="ECO:0000313" key="3">
    <source>
        <dbReference type="Proteomes" id="UP000695022"/>
    </source>
</evidence>
<dbReference type="SMART" id="SM00160">
    <property type="entry name" value="RanBD"/>
    <property type="match status" value="1"/>
</dbReference>
<dbReference type="PROSITE" id="PS50196">
    <property type="entry name" value="RANBD1"/>
    <property type="match status" value="1"/>
</dbReference>
<dbReference type="CDD" id="cd13179">
    <property type="entry name" value="RanBD_RanBP1"/>
    <property type="match status" value="1"/>
</dbReference>
<feature type="compositionally biased region" description="Basic and acidic residues" evidence="1">
    <location>
        <begin position="220"/>
        <end position="244"/>
    </location>
</feature>
<evidence type="ECO:0000313" key="4">
    <source>
        <dbReference type="RefSeq" id="XP_014676215.1"/>
    </source>
</evidence>
<dbReference type="PANTHER" id="PTHR23138:SF94">
    <property type="entry name" value="RAN BINDING PROTEIN 1"/>
    <property type="match status" value="1"/>
</dbReference>
<feature type="domain" description="RanBD1" evidence="2">
    <location>
        <begin position="23"/>
        <end position="161"/>
    </location>
</feature>
<dbReference type="Gene3D" id="2.30.29.30">
    <property type="entry name" value="Pleckstrin-homology domain (PH domain)/Phosphotyrosine-binding domain (PTB)"/>
    <property type="match status" value="1"/>
</dbReference>
<protein>
    <submittedName>
        <fullName evidence="4">Ran-specific GTPase-activating protein-like</fullName>
    </submittedName>
</protein>
<proteinExistence type="predicted"/>
<accession>A0ABM1EVJ4</accession>
<organism evidence="3 4">
    <name type="scientific">Priapulus caudatus</name>
    <name type="common">Priapulid worm</name>
    <dbReference type="NCBI Taxonomy" id="37621"/>
    <lineage>
        <taxon>Eukaryota</taxon>
        <taxon>Metazoa</taxon>
        <taxon>Ecdysozoa</taxon>
        <taxon>Scalidophora</taxon>
        <taxon>Priapulida</taxon>
        <taxon>Priapulimorpha</taxon>
        <taxon>Priapulimorphida</taxon>
        <taxon>Priapulidae</taxon>
        <taxon>Priapulus</taxon>
    </lineage>
</organism>
<feature type="compositionally biased region" description="Basic and acidic residues" evidence="1">
    <location>
        <begin position="1"/>
        <end position="14"/>
    </location>
</feature>